<dbReference type="RefSeq" id="XP_004516104.1">
    <property type="nucleotide sequence ID" value="XM_004516047.3"/>
</dbReference>
<dbReference type="PaxDb" id="3827-XP_004516104.1"/>
<dbReference type="PANTHER" id="PTHR35708:SF5">
    <property type="entry name" value="PROTEIN, PUTATIVE-RELATED"/>
    <property type="match status" value="1"/>
</dbReference>
<proteinExistence type="predicted"/>
<evidence type="ECO:0000256" key="2">
    <source>
        <dbReference type="SAM" id="Phobius"/>
    </source>
</evidence>
<feature type="transmembrane region" description="Helical" evidence="2">
    <location>
        <begin position="24"/>
        <end position="49"/>
    </location>
</feature>
<keyword evidence="2" id="KW-1133">Transmembrane helix</keyword>
<name>A0A1S2Z6V5_CICAR</name>
<feature type="compositionally biased region" description="Acidic residues" evidence="1">
    <location>
        <begin position="208"/>
        <end position="230"/>
    </location>
</feature>
<dbReference type="AlphaFoldDB" id="A0A1S2Z6V5"/>
<feature type="region of interest" description="Disordered" evidence="1">
    <location>
        <begin position="194"/>
        <end position="230"/>
    </location>
</feature>
<keyword evidence="3" id="KW-1185">Reference proteome</keyword>
<keyword evidence="2" id="KW-0812">Transmembrane</keyword>
<reference evidence="4" key="1">
    <citation type="submission" date="2025-08" db="UniProtKB">
        <authorList>
            <consortium name="RefSeq"/>
        </authorList>
    </citation>
    <scope>IDENTIFICATION</scope>
    <source>
        <tissue evidence="4">Etiolated seedlings</tissue>
    </source>
</reference>
<sequence length="301" mass="35259">MRFFFTLMSSCKSMIMMKANKQHFYSKMCFNLSTFLPIMLFFVLLSFFFSNSKSFTFLLAISIVVLFFVFLVTLKKKKGSKNESLVQNKLHEEELFDASESDFDQQSETAENHEEQDEAQLDYSFPLDSKSRNFYVMDETFEFNVHKHMQQDVLISDSSLSLDSEKCCGLIMDETFEIDHNRYQNVRNHDRLVSQSDLQYSSTQDLTTSDDDDGDDYDYDDDEEEDDDDSLIEIHLPSRNLSNLDEESKQNLESKFLEESILKQQSLIQILEEINDMNEDENLIEIDISMRSSKSNGQDFK</sequence>
<dbReference type="OrthoDB" id="784738at2759"/>
<dbReference type="KEGG" id="cam:101499256"/>
<protein>
    <submittedName>
        <fullName evidence="4">NAD-dependent protein deacetylase HST1</fullName>
    </submittedName>
</protein>
<keyword evidence="2" id="KW-0472">Membrane</keyword>
<feature type="transmembrane region" description="Helical" evidence="2">
    <location>
        <begin position="55"/>
        <end position="74"/>
    </location>
</feature>
<dbReference type="eggNOG" id="ENOG502S98F">
    <property type="taxonomic scope" value="Eukaryota"/>
</dbReference>
<accession>A0A1S2Z6V5</accession>
<dbReference type="GeneID" id="101499256"/>
<organism evidence="3 4">
    <name type="scientific">Cicer arietinum</name>
    <name type="common">Chickpea</name>
    <name type="synonym">Garbanzo</name>
    <dbReference type="NCBI Taxonomy" id="3827"/>
    <lineage>
        <taxon>Eukaryota</taxon>
        <taxon>Viridiplantae</taxon>
        <taxon>Streptophyta</taxon>
        <taxon>Embryophyta</taxon>
        <taxon>Tracheophyta</taxon>
        <taxon>Spermatophyta</taxon>
        <taxon>Magnoliopsida</taxon>
        <taxon>eudicotyledons</taxon>
        <taxon>Gunneridae</taxon>
        <taxon>Pentapetalae</taxon>
        <taxon>rosids</taxon>
        <taxon>fabids</taxon>
        <taxon>Fabales</taxon>
        <taxon>Fabaceae</taxon>
        <taxon>Papilionoideae</taxon>
        <taxon>50 kb inversion clade</taxon>
        <taxon>NPAAA clade</taxon>
        <taxon>Hologalegina</taxon>
        <taxon>IRL clade</taxon>
        <taxon>Cicereae</taxon>
        <taxon>Cicer</taxon>
    </lineage>
</organism>
<evidence type="ECO:0000256" key="1">
    <source>
        <dbReference type="SAM" id="MobiDB-lite"/>
    </source>
</evidence>
<evidence type="ECO:0000313" key="4">
    <source>
        <dbReference type="RefSeq" id="XP_004516104.1"/>
    </source>
</evidence>
<dbReference type="PANTHER" id="PTHR35708">
    <property type="entry name" value="GB|AAD25831.1"/>
    <property type="match status" value="1"/>
</dbReference>
<gene>
    <name evidence="4" type="primary">LOC101499256</name>
</gene>
<feature type="compositionally biased region" description="Polar residues" evidence="1">
    <location>
        <begin position="194"/>
        <end position="207"/>
    </location>
</feature>
<dbReference type="Proteomes" id="UP000087171">
    <property type="component" value="Unplaced"/>
</dbReference>
<evidence type="ECO:0000313" key="3">
    <source>
        <dbReference type="Proteomes" id="UP000087171"/>
    </source>
</evidence>